<dbReference type="AlphaFoldDB" id="A0A931GN17"/>
<dbReference type="Proteomes" id="UP000614047">
    <property type="component" value="Unassembled WGS sequence"/>
</dbReference>
<evidence type="ECO:0000313" key="3">
    <source>
        <dbReference type="Proteomes" id="UP000614047"/>
    </source>
</evidence>
<evidence type="ECO:0000313" key="2">
    <source>
        <dbReference type="EMBL" id="MBG6085969.1"/>
    </source>
</evidence>
<keyword evidence="3" id="KW-1185">Reference proteome</keyword>
<proteinExistence type="predicted"/>
<dbReference type="EMBL" id="JADOUA010000001">
    <property type="protein sequence ID" value="MBG6085969.1"/>
    <property type="molecule type" value="Genomic_DNA"/>
</dbReference>
<dbReference type="SUPFAM" id="SSF54427">
    <property type="entry name" value="NTF2-like"/>
    <property type="match status" value="1"/>
</dbReference>
<dbReference type="InterPro" id="IPR032710">
    <property type="entry name" value="NTF2-like_dom_sf"/>
</dbReference>
<gene>
    <name evidence="2" type="ORF">IW256_000082</name>
</gene>
<comment type="caution">
    <text evidence="2">The sequence shown here is derived from an EMBL/GenBank/DDBJ whole genome shotgun (WGS) entry which is preliminary data.</text>
</comment>
<feature type="domain" description="SnoaL-like" evidence="1">
    <location>
        <begin position="11"/>
        <end position="106"/>
    </location>
</feature>
<sequence length="131" mass="14230">MTAENKNIVQRALAALIETGDVGALASVLSDDFVHHRPDSTSSTKAEWLAAVRTSLVPLAGMQVEIHHVLADGDHVVMYSRRRLPGGGPEIVVVDIWRFDDGLIAEAWEIIEPVAQAAANLVWWEGEPAGR</sequence>
<reference evidence="2" key="1">
    <citation type="submission" date="2020-11" db="EMBL/GenBank/DDBJ databases">
        <title>Sequencing the genomes of 1000 actinobacteria strains.</title>
        <authorList>
            <person name="Klenk H.-P."/>
        </authorList>
    </citation>
    <scope>NUCLEOTIDE SEQUENCE</scope>
    <source>
        <strain evidence="2">DSM 43175</strain>
    </source>
</reference>
<protein>
    <submittedName>
        <fullName evidence="2">SnoaL-like aldol condensation-catalyzing enzyme</fullName>
    </submittedName>
</protein>
<dbReference type="Gene3D" id="3.10.450.50">
    <property type="match status" value="1"/>
</dbReference>
<dbReference type="InterPro" id="IPR037401">
    <property type="entry name" value="SnoaL-like"/>
</dbReference>
<dbReference type="RefSeq" id="WP_197009032.1">
    <property type="nucleotide sequence ID" value="NZ_BAABES010000014.1"/>
</dbReference>
<organism evidence="2 3">
    <name type="scientific">Actinomadura viridis</name>
    <dbReference type="NCBI Taxonomy" id="58110"/>
    <lineage>
        <taxon>Bacteria</taxon>
        <taxon>Bacillati</taxon>
        <taxon>Actinomycetota</taxon>
        <taxon>Actinomycetes</taxon>
        <taxon>Streptosporangiales</taxon>
        <taxon>Thermomonosporaceae</taxon>
        <taxon>Actinomadura</taxon>
    </lineage>
</organism>
<accession>A0A931GN17</accession>
<evidence type="ECO:0000259" key="1">
    <source>
        <dbReference type="Pfam" id="PF12680"/>
    </source>
</evidence>
<name>A0A931GN17_9ACTN</name>
<dbReference type="Pfam" id="PF12680">
    <property type="entry name" value="SnoaL_2"/>
    <property type="match status" value="1"/>
</dbReference>